<accession>A0A9W6R3H5</accession>
<reference evidence="1" key="1">
    <citation type="submission" date="2023-03" db="EMBL/GenBank/DDBJ databases">
        <title>Amycolatopsis taiwanensis NBRC 103393.</title>
        <authorList>
            <person name="Ichikawa N."/>
            <person name="Sato H."/>
            <person name="Tonouchi N."/>
        </authorList>
    </citation>
    <scope>NUCLEOTIDE SEQUENCE</scope>
    <source>
        <strain evidence="1">NBRC 103393</strain>
    </source>
</reference>
<dbReference type="Proteomes" id="UP001165136">
    <property type="component" value="Unassembled WGS sequence"/>
</dbReference>
<organism evidence="1 2">
    <name type="scientific">Amycolatopsis taiwanensis</name>
    <dbReference type="NCBI Taxonomy" id="342230"/>
    <lineage>
        <taxon>Bacteria</taxon>
        <taxon>Bacillati</taxon>
        <taxon>Actinomycetota</taxon>
        <taxon>Actinomycetes</taxon>
        <taxon>Pseudonocardiales</taxon>
        <taxon>Pseudonocardiaceae</taxon>
        <taxon>Amycolatopsis</taxon>
    </lineage>
</organism>
<evidence type="ECO:0000313" key="1">
    <source>
        <dbReference type="EMBL" id="GLY68831.1"/>
    </source>
</evidence>
<sequence length="93" mass="9729">MPCTTPPTAGWPPTGLVHAEVRASDATTNTEKPGLTRVEASLSLTDTRLSVGLRTRTDVDIAQIRATSGGALKALSEFDGLPAGEARRGNVDR</sequence>
<evidence type="ECO:0000313" key="2">
    <source>
        <dbReference type="Proteomes" id="UP001165136"/>
    </source>
</evidence>
<protein>
    <submittedName>
        <fullName evidence="1">Uncharacterized protein</fullName>
    </submittedName>
</protein>
<keyword evidence="2" id="KW-1185">Reference proteome</keyword>
<dbReference type="AlphaFoldDB" id="A0A9W6R3H5"/>
<proteinExistence type="predicted"/>
<comment type="caution">
    <text evidence="1">The sequence shown here is derived from an EMBL/GenBank/DDBJ whole genome shotgun (WGS) entry which is preliminary data.</text>
</comment>
<name>A0A9W6R3H5_9PSEU</name>
<gene>
    <name evidence="1" type="ORF">Atai01_54500</name>
</gene>
<dbReference type="EMBL" id="BSTI01000013">
    <property type="protein sequence ID" value="GLY68831.1"/>
    <property type="molecule type" value="Genomic_DNA"/>
</dbReference>